<reference evidence="1" key="2">
    <citation type="submission" date="2025-08" db="UniProtKB">
        <authorList>
            <consortium name="Ensembl"/>
        </authorList>
    </citation>
    <scope>IDENTIFICATION</scope>
</reference>
<sequence>MSGEDRVQCVSHAFLGEILSFKMVQAQIMSGKGERKSDLHFKRKTFSQEESKFVCTSEGNATFCSHSMVTTEIVCFSTVTVLENGLSEPCILLKHNSKKRTNFKYSLLLFHCTNILEPCLEFKLQYEVTDNVTVLNGPTVLWTHGNNVYCVSSKSNIISIIPVSFSSVKFIGEIKTKGIAIVGVRECTAEEEHDSQSDQAVWGNELIVYFLESQSIFDGALFLPHAYSAVVTNLLILTAEGTEDNLETSVVAATSKNQLIFFEGGTPKKVCQLPFDGPIDIRQATTGRNEVLFVVAFTSGKVCAVRKECWQVVSSWQNVQAIHIDDFACCGSDQILLIFENSSVIEDNLENFTLTDVCEITFTSNSENCNLSIDNTLQENYFITMQALEARLQSGLVLTEELQKQLEVKDQILMKSSKALMNLVYGQEYSLSDTEEERLVSLWDEERCSQSSSSEILSVPKKIPDLVDKVWQRVIGDSWVVGVNLKDAAYLSLDDISLSLLMGNDISTAPPVIQWNSNMLHFSNILPFVSFRPCQAEPNPKRKRFEPSAAFSGSAYDERSFSQIQKSEKWAVIAVTDLSHFLAFGSQTCTVLLHATLKENPQGGWKGGDRIVFQCSTIHFSMEDVALGRYLPKHMMNSELLTGEAFEDFYSIMAVSKKWCFQIISYNHMLTDLTQWFSQAMKCEKLSLNPDYYIHTSSDIANLILFNWEVKTATEGILHIFCRNHSALLKCLYSLDKFLPPYCKMKYLKLNREGDLSDSFASFLEKELFTLRDSLSSLAAENKRKCNLTSEGRCPVPASPEFTPGLEQYREQFEQDQKLNKAGMSLFVNENDYSQVMGKILGAQQDTNKVVWQLSQSQMNLDILQK</sequence>
<dbReference type="GO" id="GO:0036297">
    <property type="term" value="P:interstrand cross-link repair"/>
    <property type="evidence" value="ECO:0007669"/>
    <property type="project" value="InterPro"/>
</dbReference>
<reference evidence="1" key="3">
    <citation type="submission" date="2025-09" db="UniProtKB">
        <authorList>
            <consortium name="Ensembl"/>
        </authorList>
    </citation>
    <scope>IDENTIFICATION</scope>
</reference>
<keyword evidence="2" id="KW-1185">Reference proteome</keyword>
<proteinExistence type="predicted"/>
<dbReference type="InterPro" id="IPR033333">
    <property type="entry name" value="FANCB"/>
</dbReference>
<dbReference type="GO" id="GO:1905168">
    <property type="term" value="P:positive regulation of double-strand break repair via homologous recombination"/>
    <property type="evidence" value="ECO:0007669"/>
    <property type="project" value="TreeGrafter"/>
</dbReference>
<dbReference type="PANTHER" id="PTHR28450:SF1">
    <property type="entry name" value="FANCONI ANEMIA GROUP B PROTEIN"/>
    <property type="match status" value="1"/>
</dbReference>
<dbReference type="GO" id="GO:0043240">
    <property type="term" value="C:Fanconi anaemia nuclear complex"/>
    <property type="evidence" value="ECO:0007669"/>
    <property type="project" value="InterPro"/>
</dbReference>
<dbReference type="Ensembl" id="ENSECRT00000018069.1">
    <property type="protein sequence ID" value="ENSECRP00000017719.1"/>
    <property type="gene ID" value="ENSECRG00000011837.1"/>
</dbReference>
<gene>
    <name evidence="1" type="primary">FANCB</name>
</gene>
<evidence type="ECO:0000313" key="1">
    <source>
        <dbReference type="Ensembl" id="ENSECRP00000017719.1"/>
    </source>
</evidence>
<name>A0A8C4SIW4_ERPCA</name>
<dbReference type="GeneTree" id="ENSGT00390000009885"/>
<accession>A0A8C4SIW4</accession>
<evidence type="ECO:0000313" key="2">
    <source>
        <dbReference type="Proteomes" id="UP000694620"/>
    </source>
</evidence>
<dbReference type="GO" id="GO:1990414">
    <property type="term" value="P:replication-born double-strand break repair via sister chromatid exchange"/>
    <property type="evidence" value="ECO:0007669"/>
    <property type="project" value="TreeGrafter"/>
</dbReference>
<reference evidence="1" key="1">
    <citation type="submission" date="2021-06" db="EMBL/GenBank/DDBJ databases">
        <authorList>
            <consortium name="Wellcome Sanger Institute Data Sharing"/>
        </authorList>
    </citation>
    <scope>NUCLEOTIDE SEQUENCE [LARGE SCALE GENOMIC DNA]</scope>
</reference>
<protein>
    <submittedName>
        <fullName evidence="1">FA complementation group B</fullName>
    </submittedName>
</protein>
<organism evidence="1 2">
    <name type="scientific">Erpetoichthys calabaricus</name>
    <name type="common">Rope fish</name>
    <name type="synonym">Calamoichthys calabaricus</name>
    <dbReference type="NCBI Taxonomy" id="27687"/>
    <lineage>
        <taxon>Eukaryota</taxon>
        <taxon>Metazoa</taxon>
        <taxon>Chordata</taxon>
        <taxon>Craniata</taxon>
        <taxon>Vertebrata</taxon>
        <taxon>Euteleostomi</taxon>
        <taxon>Actinopterygii</taxon>
        <taxon>Polypteriformes</taxon>
        <taxon>Polypteridae</taxon>
        <taxon>Erpetoichthys</taxon>
    </lineage>
</organism>
<dbReference type="PANTHER" id="PTHR28450">
    <property type="entry name" value="FANCONI ANEMIA GROUP B PROTEIN"/>
    <property type="match status" value="1"/>
</dbReference>
<dbReference type="Proteomes" id="UP000694620">
    <property type="component" value="Chromosome 4"/>
</dbReference>
<dbReference type="AlphaFoldDB" id="A0A8C4SIW4"/>
<dbReference type="GO" id="GO:2000042">
    <property type="term" value="P:negative regulation of double-strand break repair via homologous recombination"/>
    <property type="evidence" value="ECO:0007669"/>
    <property type="project" value="TreeGrafter"/>
</dbReference>